<organism evidence="1">
    <name type="scientific">Aureoumbra lagunensis</name>
    <dbReference type="NCBI Taxonomy" id="44058"/>
    <lineage>
        <taxon>Eukaryota</taxon>
        <taxon>Sar</taxon>
        <taxon>Stramenopiles</taxon>
        <taxon>Ochrophyta</taxon>
        <taxon>Pelagophyceae</taxon>
        <taxon>Pelagomonadales</taxon>
        <taxon>Aureoumbra</taxon>
    </lineage>
</organism>
<name>A0A7S3JZY8_9STRA</name>
<dbReference type="EMBL" id="HBIJ01014528">
    <property type="protein sequence ID" value="CAE0368960.1"/>
    <property type="molecule type" value="Transcribed_RNA"/>
</dbReference>
<evidence type="ECO:0000313" key="1">
    <source>
        <dbReference type="EMBL" id="CAE0368960.1"/>
    </source>
</evidence>
<accession>A0A7S3JZY8</accession>
<dbReference type="AlphaFoldDB" id="A0A7S3JZY8"/>
<protein>
    <submittedName>
        <fullName evidence="1">Uncharacterized protein</fullName>
    </submittedName>
</protein>
<reference evidence="1" key="1">
    <citation type="submission" date="2021-01" db="EMBL/GenBank/DDBJ databases">
        <authorList>
            <person name="Corre E."/>
            <person name="Pelletier E."/>
            <person name="Niang G."/>
            <person name="Scheremetjew M."/>
            <person name="Finn R."/>
            <person name="Kale V."/>
            <person name="Holt S."/>
            <person name="Cochrane G."/>
            <person name="Meng A."/>
            <person name="Brown T."/>
            <person name="Cohen L."/>
        </authorList>
    </citation>
    <scope>NUCLEOTIDE SEQUENCE</scope>
    <source>
        <strain evidence="1">CCMP1510</strain>
    </source>
</reference>
<proteinExistence type="predicted"/>
<gene>
    <name evidence="1" type="ORF">ALAG00032_LOCUS9723</name>
</gene>
<sequence>MQENEEIIYAVLSWLDDSIQQHDSKSKEEVPQVEPPGIGQREALVVASSCISSYYGVHLEDTSQKRDLVTIYKAGLRTLAIGDDLNEHFSMAKTRVSGNVKFVELYEAAEEKGYFDGCTEIEYKQKFVKLANKLTLENTQESTGSIPPSSREDQVRHAVAVVASCFHDHTVADLAANLLVQDPLVLERLMDDPRARPAARRALANFRSASST</sequence>